<evidence type="ECO:0000313" key="2">
    <source>
        <dbReference type="EMBL" id="GIY25935.1"/>
    </source>
</evidence>
<reference evidence="2 3" key="1">
    <citation type="submission" date="2021-06" db="EMBL/GenBank/DDBJ databases">
        <title>Caerostris darwini draft genome.</title>
        <authorList>
            <person name="Kono N."/>
            <person name="Arakawa K."/>
        </authorList>
    </citation>
    <scope>NUCLEOTIDE SEQUENCE [LARGE SCALE GENOMIC DNA]</scope>
</reference>
<proteinExistence type="predicted"/>
<organism evidence="2 3">
    <name type="scientific">Caerostris darwini</name>
    <dbReference type="NCBI Taxonomy" id="1538125"/>
    <lineage>
        <taxon>Eukaryota</taxon>
        <taxon>Metazoa</taxon>
        <taxon>Ecdysozoa</taxon>
        <taxon>Arthropoda</taxon>
        <taxon>Chelicerata</taxon>
        <taxon>Arachnida</taxon>
        <taxon>Araneae</taxon>
        <taxon>Araneomorphae</taxon>
        <taxon>Entelegynae</taxon>
        <taxon>Araneoidea</taxon>
        <taxon>Araneidae</taxon>
        <taxon>Caerostris</taxon>
    </lineage>
</organism>
<sequence>MPDTLTCGHSHAKPSTVADSHEGMPDTLTCGYSHPANPSSVVDSRKSVSQLKTLVLQLGDFFLPLRFRKCIHFVLPCCFYIK</sequence>
<comment type="caution">
    <text evidence="2">The sequence shown here is derived from an EMBL/GenBank/DDBJ whole genome shotgun (WGS) entry which is preliminary data.</text>
</comment>
<dbReference type="EMBL" id="BPLQ01006873">
    <property type="protein sequence ID" value="GIY25935.1"/>
    <property type="molecule type" value="Genomic_DNA"/>
</dbReference>
<dbReference type="AlphaFoldDB" id="A0AAV4RW02"/>
<evidence type="ECO:0000256" key="1">
    <source>
        <dbReference type="SAM" id="MobiDB-lite"/>
    </source>
</evidence>
<gene>
    <name evidence="2" type="ORF">CDAR_521841</name>
</gene>
<dbReference type="Proteomes" id="UP001054837">
    <property type="component" value="Unassembled WGS sequence"/>
</dbReference>
<evidence type="ECO:0000313" key="3">
    <source>
        <dbReference type="Proteomes" id="UP001054837"/>
    </source>
</evidence>
<keyword evidence="3" id="KW-1185">Reference proteome</keyword>
<feature type="region of interest" description="Disordered" evidence="1">
    <location>
        <begin position="1"/>
        <end position="22"/>
    </location>
</feature>
<protein>
    <submittedName>
        <fullName evidence="2">Uncharacterized protein</fullName>
    </submittedName>
</protein>
<accession>A0AAV4RW02</accession>
<name>A0AAV4RW02_9ARAC</name>